<name>A0A5C4SE84_9FLAO</name>
<organism evidence="1 2">
    <name type="scientific">Allotamlana fucoidanivorans</name>
    <dbReference type="NCBI Taxonomy" id="2583814"/>
    <lineage>
        <taxon>Bacteria</taxon>
        <taxon>Pseudomonadati</taxon>
        <taxon>Bacteroidota</taxon>
        <taxon>Flavobacteriia</taxon>
        <taxon>Flavobacteriales</taxon>
        <taxon>Flavobacteriaceae</taxon>
        <taxon>Allotamlana</taxon>
    </lineage>
</organism>
<protein>
    <submittedName>
        <fullName evidence="1">Uncharacterized protein</fullName>
    </submittedName>
</protein>
<dbReference type="OrthoDB" id="1202334at2"/>
<comment type="caution">
    <text evidence="1">The sequence shown here is derived from an EMBL/GenBank/DDBJ whole genome shotgun (WGS) entry which is preliminary data.</text>
</comment>
<dbReference type="Proteomes" id="UP000308713">
    <property type="component" value="Unassembled WGS sequence"/>
</dbReference>
<reference evidence="1 2" key="1">
    <citation type="submission" date="2019-05" db="EMBL/GenBank/DDBJ databases">
        <title>Tamlana fucoidanivorans sp. nov., isolated from the surface of algae collected from Fujian province in China.</title>
        <authorList>
            <person name="Li J."/>
        </authorList>
    </citation>
    <scope>NUCLEOTIDE SEQUENCE [LARGE SCALE GENOMIC DNA]</scope>
    <source>
        <strain evidence="1 2">CW2-9</strain>
    </source>
</reference>
<evidence type="ECO:0000313" key="2">
    <source>
        <dbReference type="Proteomes" id="UP000308713"/>
    </source>
</evidence>
<sequence>MNIILYNKSYTQPSIHSFLDALYSNNMPYLASDLLEKGLLVSDITQGIKKALMVMRRLSLDVDQHFKPFYSQHNDGLMKDCKLSKLGYALVLLNLNANNAYIANLQLTIADYFFNEHDMRNF</sequence>
<gene>
    <name evidence="1" type="ORF">FGF67_15205</name>
</gene>
<dbReference type="RefSeq" id="WP_139698615.1">
    <property type="nucleotide sequence ID" value="NZ_CP074074.1"/>
</dbReference>
<proteinExistence type="predicted"/>
<keyword evidence="2" id="KW-1185">Reference proteome</keyword>
<dbReference type="EMBL" id="VDCS01000016">
    <property type="protein sequence ID" value="TNJ41905.1"/>
    <property type="molecule type" value="Genomic_DNA"/>
</dbReference>
<dbReference type="AlphaFoldDB" id="A0A5C4SE84"/>
<accession>A0A5C4SE84</accession>
<evidence type="ECO:0000313" key="1">
    <source>
        <dbReference type="EMBL" id="TNJ41905.1"/>
    </source>
</evidence>